<keyword evidence="3" id="KW-0001">2Fe-2S</keyword>
<keyword evidence="2" id="KW-0285">Flavoprotein</keyword>
<evidence type="ECO:0000256" key="4">
    <source>
        <dbReference type="ARBA" id="ARBA00022723"/>
    </source>
</evidence>
<dbReference type="PRINTS" id="PR00409">
    <property type="entry name" value="PHDIOXRDTASE"/>
</dbReference>
<feature type="domain" description="FAD-binding FR-type" evidence="10">
    <location>
        <begin position="49"/>
        <end position="151"/>
    </location>
</feature>
<dbReference type="Gene3D" id="3.10.20.30">
    <property type="match status" value="1"/>
</dbReference>
<dbReference type="InterPro" id="IPR012675">
    <property type="entry name" value="Beta-grasp_dom_sf"/>
</dbReference>
<accession>A0A1H4MEB7</accession>
<dbReference type="InterPro" id="IPR017927">
    <property type="entry name" value="FAD-bd_FR_type"/>
</dbReference>
<evidence type="ECO:0000313" key="12">
    <source>
        <dbReference type="Proteomes" id="UP000183561"/>
    </source>
</evidence>
<dbReference type="GO" id="GO:0051537">
    <property type="term" value="F:2 iron, 2 sulfur cluster binding"/>
    <property type="evidence" value="ECO:0007669"/>
    <property type="project" value="UniProtKB-KW"/>
</dbReference>
<dbReference type="InterPro" id="IPR039261">
    <property type="entry name" value="FNR_nucleotide-bd"/>
</dbReference>
<comment type="cofactor">
    <cofactor evidence="1">
        <name>FAD</name>
        <dbReference type="ChEBI" id="CHEBI:57692"/>
    </cofactor>
</comment>
<evidence type="ECO:0000256" key="7">
    <source>
        <dbReference type="ARBA" id="ARBA00023014"/>
    </source>
</evidence>
<dbReference type="EMBL" id="FNSV01000005">
    <property type="protein sequence ID" value="SEB81263.1"/>
    <property type="molecule type" value="Genomic_DNA"/>
</dbReference>
<evidence type="ECO:0000256" key="3">
    <source>
        <dbReference type="ARBA" id="ARBA00022714"/>
    </source>
</evidence>
<dbReference type="InterPro" id="IPR017938">
    <property type="entry name" value="Riboflavin_synthase-like_b-brl"/>
</dbReference>
<dbReference type="SUPFAM" id="SSF63380">
    <property type="entry name" value="Riboflavin synthase domain-like"/>
    <property type="match status" value="1"/>
</dbReference>
<keyword evidence="12" id="KW-1185">Reference proteome</keyword>
<keyword evidence="5" id="KW-0560">Oxidoreductase</keyword>
<dbReference type="InterPro" id="IPR001041">
    <property type="entry name" value="2Fe-2S_ferredoxin-type"/>
</dbReference>
<sequence length="360" mass="39088">MTRFSPPPVPPSLRRPSQPDRLMSGLQFVVRGYAAVTSRVRIIEPTPVDRVLRLVVADTRLEADGVLSLRLKSADRSALPQWHPGAHIDLTLPSGKARQYSLCGDPTDRRSYRIAIRRIPDGGGASIEIHDRLPVGSRVTAAGPRNAFPFAYPHLARADLSRVVFVAAGIGITAILPMVRAASAAGVDWHLTYLGRDTATMAFLDEIGELDSDRVRILTGPRRTAAELLAHAGPRTSVYFCGPPGLLTDIRTAFDHTGAAGLPFERFSPEPVVGGRRFEILLARATEFVHVPADTSALAAVQELQPDVPYSCRQGFCGTCRVRVVSGDVDRRGRSAFLDEPDTMLLCTDRANSTPLTIDL</sequence>
<evidence type="ECO:0000256" key="2">
    <source>
        <dbReference type="ARBA" id="ARBA00022630"/>
    </source>
</evidence>
<evidence type="ECO:0000313" key="11">
    <source>
        <dbReference type="EMBL" id="SEB81263.1"/>
    </source>
</evidence>
<keyword evidence="4" id="KW-0479">Metal-binding</keyword>
<evidence type="ECO:0000256" key="6">
    <source>
        <dbReference type="ARBA" id="ARBA00023004"/>
    </source>
</evidence>
<dbReference type="PROSITE" id="PS51384">
    <property type="entry name" value="FAD_FR"/>
    <property type="match status" value="1"/>
</dbReference>
<dbReference type="Gene3D" id="2.40.30.10">
    <property type="entry name" value="Translation factors"/>
    <property type="match status" value="1"/>
</dbReference>
<dbReference type="RefSeq" id="WP_072948699.1">
    <property type="nucleotide sequence ID" value="NZ_FNSV01000005.1"/>
</dbReference>
<proteinExistence type="predicted"/>
<protein>
    <submittedName>
        <fullName evidence="11">Ferredoxin-NADP reductase</fullName>
    </submittedName>
</protein>
<keyword evidence="6" id="KW-0408">Iron</keyword>
<feature type="domain" description="2Fe-2S ferredoxin-type" evidence="9">
    <location>
        <begin position="278"/>
        <end position="360"/>
    </location>
</feature>
<dbReference type="GO" id="GO:0016491">
    <property type="term" value="F:oxidoreductase activity"/>
    <property type="evidence" value="ECO:0007669"/>
    <property type="project" value="UniProtKB-KW"/>
</dbReference>
<feature type="region of interest" description="Disordered" evidence="8">
    <location>
        <begin position="1"/>
        <end position="20"/>
    </location>
</feature>
<dbReference type="SUPFAM" id="SSF52343">
    <property type="entry name" value="Ferredoxin reductase-like, C-terminal NADP-linked domain"/>
    <property type="match status" value="1"/>
</dbReference>
<dbReference type="Pfam" id="PF00111">
    <property type="entry name" value="Fer2"/>
    <property type="match status" value="1"/>
</dbReference>
<dbReference type="Proteomes" id="UP000183561">
    <property type="component" value="Unassembled WGS sequence"/>
</dbReference>
<dbReference type="OrthoDB" id="502624at2"/>
<name>A0A1H4MEB7_9NOCA</name>
<dbReference type="Gene3D" id="3.40.50.80">
    <property type="entry name" value="Nucleotide-binding domain of ferredoxin-NADP reductase (FNR) module"/>
    <property type="match status" value="1"/>
</dbReference>
<reference evidence="12" key="1">
    <citation type="submission" date="2016-10" db="EMBL/GenBank/DDBJ databases">
        <authorList>
            <person name="Varghese N."/>
            <person name="Submissions S."/>
        </authorList>
    </citation>
    <scope>NUCLEOTIDE SEQUENCE [LARGE SCALE GENOMIC DNA]</scope>
    <source>
        <strain evidence="12">DSM 44498</strain>
    </source>
</reference>
<dbReference type="GO" id="GO:0046872">
    <property type="term" value="F:metal ion binding"/>
    <property type="evidence" value="ECO:0007669"/>
    <property type="project" value="UniProtKB-KW"/>
</dbReference>
<dbReference type="CDD" id="cd00207">
    <property type="entry name" value="fer2"/>
    <property type="match status" value="1"/>
</dbReference>
<dbReference type="PANTHER" id="PTHR47354:SF1">
    <property type="entry name" value="CARNITINE MONOOXYGENASE REDUCTASE SUBUNIT"/>
    <property type="match status" value="1"/>
</dbReference>
<organism evidence="11 12">
    <name type="scientific">Rhodococcus koreensis</name>
    <dbReference type="NCBI Taxonomy" id="99653"/>
    <lineage>
        <taxon>Bacteria</taxon>
        <taxon>Bacillati</taxon>
        <taxon>Actinomycetota</taxon>
        <taxon>Actinomycetes</taxon>
        <taxon>Mycobacteriales</taxon>
        <taxon>Nocardiaceae</taxon>
        <taxon>Rhodococcus</taxon>
    </lineage>
</organism>
<evidence type="ECO:0000256" key="5">
    <source>
        <dbReference type="ARBA" id="ARBA00023002"/>
    </source>
</evidence>
<dbReference type="InterPro" id="IPR050415">
    <property type="entry name" value="MRET"/>
</dbReference>
<dbReference type="PANTHER" id="PTHR47354">
    <property type="entry name" value="NADH OXIDOREDUCTASE HCR"/>
    <property type="match status" value="1"/>
</dbReference>
<evidence type="ECO:0000256" key="1">
    <source>
        <dbReference type="ARBA" id="ARBA00001974"/>
    </source>
</evidence>
<dbReference type="PROSITE" id="PS00197">
    <property type="entry name" value="2FE2S_FER_1"/>
    <property type="match status" value="1"/>
</dbReference>
<gene>
    <name evidence="11" type="ORF">SAMN04490239_1764</name>
</gene>
<dbReference type="CDD" id="cd06185">
    <property type="entry name" value="PDR_like"/>
    <property type="match status" value="1"/>
</dbReference>
<keyword evidence="7" id="KW-0411">Iron-sulfur</keyword>
<evidence type="ECO:0000259" key="10">
    <source>
        <dbReference type="PROSITE" id="PS51384"/>
    </source>
</evidence>
<dbReference type="SUPFAM" id="SSF54292">
    <property type="entry name" value="2Fe-2S ferredoxin-like"/>
    <property type="match status" value="1"/>
</dbReference>
<dbReference type="AlphaFoldDB" id="A0A1H4MEB7"/>
<feature type="compositionally biased region" description="Pro residues" evidence="8">
    <location>
        <begin position="1"/>
        <end position="13"/>
    </location>
</feature>
<evidence type="ECO:0000256" key="8">
    <source>
        <dbReference type="SAM" id="MobiDB-lite"/>
    </source>
</evidence>
<dbReference type="PROSITE" id="PS51085">
    <property type="entry name" value="2FE2S_FER_2"/>
    <property type="match status" value="1"/>
</dbReference>
<evidence type="ECO:0000259" key="9">
    <source>
        <dbReference type="PROSITE" id="PS51085"/>
    </source>
</evidence>
<dbReference type="InterPro" id="IPR006058">
    <property type="entry name" value="2Fe2S_fd_BS"/>
</dbReference>
<dbReference type="InterPro" id="IPR036010">
    <property type="entry name" value="2Fe-2S_ferredoxin-like_sf"/>
</dbReference>